<keyword evidence="1" id="KW-1133">Transmembrane helix</keyword>
<keyword evidence="1" id="KW-0812">Transmembrane</keyword>
<dbReference type="EMBL" id="JACHXR010000007">
    <property type="protein sequence ID" value="MBB3231723.1"/>
    <property type="molecule type" value="Genomic_DNA"/>
</dbReference>
<gene>
    <name evidence="2" type="ORF">FHR97_002582</name>
</gene>
<name>A0A7W5EUQ1_9GAMM</name>
<protein>
    <submittedName>
        <fullName evidence="2">Uncharacterized protein</fullName>
    </submittedName>
</protein>
<sequence>MSHSERERRHGIKGLDVMGIVLILLSVVLLLAFGQPQSDPVLGGYSPGELAPLLPAVIGGCLVIVARFKK</sequence>
<dbReference type="RefSeq" id="WP_183384199.1">
    <property type="nucleotide sequence ID" value="NZ_JACHXR010000007.1"/>
</dbReference>
<evidence type="ECO:0000313" key="3">
    <source>
        <dbReference type="Proteomes" id="UP000518892"/>
    </source>
</evidence>
<evidence type="ECO:0000256" key="1">
    <source>
        <dbReference type="SAM" id="Phobius"/>
    </source>
</evidence>
<reference evidence="2 3" key="1">
    <citation type="submission" date="2020-08" db="EMBL/GenBank/DDBJ databases">
        <title>Genomic Encyclopedia of Type Strains, Phase III (KMG-III): the genomes of soil and plant-associated and newly described type strains.</title>
        <authorList>
            <person name="Whitman W."/>
        </authorList>
    </citation>
    <scope>NUCLEOTIDE SEQUENCE [LARGE SCALE GENOMIC DNA]</scope>
    <source>
        <strain evidence="2 3">CECT 7744</strain>
    </source>
</reference>
<dbReference type="AlphaFoldDB" id="A0A7W5EUQ1"/>
<feature type="transmembrane region" description="Helical" evidence="1">
    <location>
        <begin position="50"/>
        <end position="68"/>
    </location>
</feature>
<evidence type="ECO:0000313" key="2">
    <source>
        <dbReference type="EMBL" id="MBB3231723.1"/>
    </source>
</evidence>
<proteinExistence type="predicted"/>
<accession>A0A7W5EUQ1</accession>
<keyword evidence="1" id="KW-0472">Membrane</keyword>
<keyword evidence="3" id="KW-1185">Reference proteome</keyword>
<dbReference type="Proteomes" id="UP000518892">
    <property type="component" value="Unassembled WGS sequence"/>
</dbReference>
<comment type="caution">
    <text evidence="2">The sequence shown here is derived from an EMBL/GenBank/DDBJ whole genome shotgun (WGS) entry which is preliminary data.</text>
</comment>
<organism evidence="2 3">
    <name type="scientific">Halomonas stenophila</name>
    <dbReference type="NCBI Taxonomy" id="795312"/>
    <lineage>
        <taxon>Bacteria</taxon>
        <taxon>Pseudomonadati</taxon>
        <taxon>Pseudomonadota</taxon>
        <taxon>Gammaproteobacteria</taxon>
        <taxon>Oceanospirillales</taxon>
        <taxon>Halomonadaceae</taxon>
        <taxon>Halomonas</taxon>
    </lineage>
</organism>